<name>A0A1G1X193_9BACT</name>
<gene>
    <name evidence="1" type="ORF">A3D99_01560</name>
</gene>
<dbReference type="SUPFAM" id="SSF69796">
    <property type="entry name" value="Thymidylate synthase-complementing protein Thy1"/>
    <property type="match status" value="2"/>
</dbReference>
<reference evidence="1 2" key="1">
    <citation type="journal article" date="2016" name="Nat. Commun.">
        <title>Thousands of microbial genomes shed light on interconnected biogeochemical processes in an aquifer system.</title>
        <authorList>
            <person name="Anantharaman K."/>
            <person name="Brown C.T."/>
            <person name="Hug L.A."/>
            <person name="Sharon I."/>
            <person name="Castelle C.J."/>
            <person name="Probst A.J."/>
            <person name="Thomas B.C."/>
            <person name="Singh A."/>
            <person name="Wilkins M.J."/>
            <person name="Karaoz U."/>
            <person name="Brodie E.L."/>
            <person name="Williams K.H."/>
            <person name="Hubbard S.S."/>
            <person name="Banfield J.F."/>
        </authorList>
    </citation>
    <scope>NUCLEOTIDE SEQUENCE [LARGE SCALE GENOMIC DNA]</scope>
</reference>
<dbReference type="GO" id="GO:0070402">
    <property type="term" value="F:NADPH binding"/>
    <property type="evidence" value="ECO:0007669"/>
    <property type="project" value="TreeGrafter"/>
</dbReference>
<dbReference type="Proteomes" id="UP000177528">
    <property type="component" value="Unassembled WGS sequence"/>
</dbReference>
<protein>
    <recommendedName>
        <fullName evidence="3">Thymidylate synthase</fullName>
    </recommendedName>
</protein>
<dbReference type="GO" id="GO:0050660">
    <property type="term" value="F:flavin adenine dinucleotide binding"/>
    <property type="evidence" value="ECO:0007669"/>
    <property type="project" value="InterPro"/>
</dbReference>
<dbReference type="PANTHER" id="PTHR34934:SF1">
    <property type="entry name" value="FLAVIN-DEPENDENT THYMIDYLATE SYNTHASE"/>
    <property type="match status" value="1"/>
</dbReference>
<dbReference type="GO" id="GO:0004799">
    <property type="term" value="F:thymidylate synthase activity"/>
    <property type="evidence" value="ECO:0007669"/>
    <property type="project" value="TreeGrafter"/>
</dbReference>
<dbReference type="PANTHER" id="PTHR34934">
    <property type="entry name" value="FLAVIN-DEPENDENT THYMIDYLATE SYNTHASE"/>
    <property type="match status" value="1"/>
</dbReference>
<dbReference type="InterPro" id="IPR003669">
    <property type="entry name" value="Thymidylate_synthase_ThyX"/>
</dbReference>
<dbReference type="InterPro" id="IPR036098">
    <property type="entry name" value="Thymidylate_synthase_ThyX_sf"/>
</dbReference>
<sequence length="577" mass="66361">MTQQLPPDAFEPPFAPDTYSEEETWRVAPFFTNLNKSVYAALISSPEVIGALCSRTSRAADDLRKIFLNEYLAPFLANTTADDLPADLAGDSKKYGETLKEFIAFLHKHPTEEIFSNPKARSFYTKWLAQYGDDSIAQMAGMHVVFSSLSQLAIKHIEDQRIGLAPIEKSTRYVDYSKKVNNSYRYYTDPTLEEMGLTEDYRGAMDQLFETYTALIPQISAWLTEKFPEESPSVIEKKAFDTVRGLLPVSCLSQVAFFGNGQAFEYLMSRSLKHQLGEVRWAANATYEEIYKIAPSFLRRVKDDGNKEKAAEYQQYISGKTERVSKHVPKELHNASLFAGQAESKAAVTLVEYDLNGEDKIITGILYNADTNTASWEATLSAVQKMSEREKREILSTYLEGRTQRWQKVGRAFENAYVRFDISMNIGAWRDLHRHRVLTQQRQLFTTKHGFDTPPELIDAKLDAPYRAAMERAAQVYEKIAAVNSTIAQYAVPMAYRVRFMQLKNIRQCFWEMELRTIPEGHPDYRHIEQEKFRQLQAVYPLITEHMRVNMGEYDFARRGQEEKIQQKLAQLEKMKV</sequence>
<dbReference type="AlphaFoldDB" id="A0A1G1X193"/>
<organism evidence="1 2">
    <name type="scientific">Candidatus Andersenbacteria bacterium RIFCSPHIGHO2_12_FULL_45_11</name>
    <dbReference type="NCBI Taxonomy" id="1797281"/>
    <lineage>
        <taxon>Bacteria</taxon>
        <taxon>Candidatus Anderseniibacteriota</taxon>
    </lineage>
</organism>
<proteinExistence type="predicted"/>
<dbReference type="GO" id="GO:0050797">
    <property type="term" value="F:thymidylate synthase (FAD) activity"/>
    <property type="evidence" value="ECO:0007669"/>
    <property type="project" value="InterPro"/>
</dbReference>
<evidence type="ECO:0000313" key="2">
    <source>
        <dbReference type="Proteomes" id="UP000177528"/>
    </source>
</evidence>
<dbReference type="PROSITE" id="PS51331">
    <property type="entry name" value="THYX"/>
    <property type="match status" value="2"/>
</dbReference>
<dbReference type="Pfam" id="PF02511">
    <property type="entry name" value="Thy1"/>
    <property type="match status" value="2"/>
</dbReference>
<comment type="caution">
    <text evidence="1">The sequence shown here is derived from an EMBL/GenBank/DDBJ whole genome shotgun (WGS) entry which is preliminary data.</text>
</comment>
<dbReference type="GO" id="GO:0006231">
    <property type="term" value="P:dTMP biosynthetic process"/>
    <property type="evidence" value="ECO:0007669"/>
    <property type="project" value="InterPro"/>
</dbReference>
<dbReference type="EMBL" id="MHHR01000033">
    <property type="protein sequence ID" value="OGY33127.1"/>
    <property type="molecule type" value="Genomic_DNA"/>
</dbReference>
<dbReference type="CDD" id="cd20175">
    <property type="entry name" value="ThyX"/>
    <property type="match status" value="1"/>
</dbReference>
<dbReference type="Gene3D" id="3.30.1360.170">
    <property type="match status" value="2"/>
</dbReference>
<accession>A0A1G1X193</accession>
<evidence type="ECO:0008006" key="3">
    <source>
        <dbReference type="Google" id="ProtNLM"/>
    </source>
</evidence>
<evidence type="ECO:0000313" key="1">
    <source>
        <dbReference type="EMBL" id="OGY33127.1"/>
    </source>
</evidence>